<reference evidence="1 2" key="1">
    <citation type="journal article" date="2019" name="Int. J. Syst. Evol. Microbiol.">
        <title>The Global Catalogue of Microorganisms (GCM) 10K type strain sequencing project: providing services to taxonomists for standard genome sequencing and annotation.</title>
        <authorList>
            <consortium name="The Broad Institute Genomics Platform"/>
            <consortium name="The Broad Institute Genome Sequencing Center for Infectious Disease"/>
            <person name="Wu L."/>
            <person name="Ma J."/>
        </authorList>
    </citation>
    <scope>NUCLEOTIDE SEQUENCE [LARGE SCALE GENOMIC DNA]</scope>
    <source>
        <strain evidence="1 2">CGMCC 1.12553</strain>
    </source>
</reference>
<dbReference type="RefSeq" id="WP_267623293.1">
    <property type="nucleotide sequence ID" value="NZ_JAODIW010000008.1"/>
</dbReference>
<dbReference type="AlphaFoldDB" id="A0ABD5PH89"/>
<accession>A0ABD5PH89</accession>
<dbReference type="InterPro" id="IPR023393">
    <property type="entry name" value="START-like_dom_sf"/>
</dbReference>
<gene>
    <name evidence="1" type="ORF">ACFO0N_18840</name>
</gene>
<dbReference type="SUPFAM" id="SSF55961">
    <property type="entry name" value="Bet v1-like"/>
    <property type="match status" value="1"/>
</dbReference>
<sequence>MTVRVSRTFEFDADPEEVWAFIADPEKRAAAISVVDEYDVGDDGRTATWHVKLPIPLISSTVAVETEDVTREEPRYVKFVGRSRAMRVTGEHTIESTESGTTLQNEFVVDGKLPGVEKFFKRNLDRELDNLEAALRRDLELKA</sequence>
<dbReference type="Proteomes" id="UP001595921">
    <property type="component" value="Unassembled WGS sequence"/>
</dbReference>
<protein>
    <submittedName>
        <fullName evidence="1">CoxG family protein</fullName>
    </submittedName>
</protein>
<dbReference type="Gene3D" id="3.30.530.20">
    <property type="match status" value="1"/>
</dbReference>
<organism evidence="1 2">
    <name type="scientific">Halobium salinum</name>
    <dbReference type="NCBI Taxonomy" id="1364940"/>
    <lineage>
        <taxon>Archaea</taxon>
        <taxon>Methanobacteriati</taxon>
        <taxon>Methanobacteriota</taxon>
        <taxon>Stenosarchaea group</taxon>
        <taxon>Halobacteria</taxon>
        <taxon>Halobacteriales</taxon>
        <taxon>Haloferacaceae</taxon>
        <taxon>Halobium</taxon>
    </lineage>
</organism>
<dbReference type="Pfam" id="PF10604">
    <property type="entry name" value="Polyketide_cyc2"/>
    <property type="match status" value="1"/>
</dbReference>
<evidence type="ECO:0000313" key="1">
    <source>
        <dbReference type="EMBL" id="MFC4360010.1"/>
    </source>
</evidence>
<name>A0ABD5PH89_9EURY</name>
<comment type="caution">
    <text evidence="1">The sequence shown here is derived from an EMBL/GenBank/DDBJ whole genome shotgun (WGS) entry which is preliminary data.</text>
</comment>
<dbReference type="InterPro" id="IPR019587">
    <property type="entry name" value="Polyketide_cyclase/dehydratase"/>
</dbReference>
<dbReference type="EMBL" id="JBHSDS010000010">
    <property type="protein sequence ID" value="MFC4360010.1"/>
    <property type="molecule type" value="Genomic_DNA"/>
</dbReference>
<keyword evidence="2" id="KW-1185">Reference proteome</keyword>
<dbReference type="CDD" id="cd07812">
    <property type="entry name" value="SRPBCC"/>
    <property type="match status" value="1"/>
</dbReference>
<evidence type="ECO:0000313" key="2">
    <source>
        <dbReference type="Proteomes" id="UP001595921"/>
    </source>
</evidence>
<proteinExistence type="predicted"/>